<name>A0A976U9R1_9CAUD</name>
<feature type="region of interest" description="Disordered" evidence="1">
    <location>
        <begin position="1"/>
        <end position="39"/>
    </location>
</feature>
<proteinExistence type="predicted"/>
<dbReference type="Proteomes" id="UP001059489">
    <property type="component" value="Segment"/>
</dbReference>
<evidence type="ECO:0000313" key="2">
    <source>
        <dbReference type="EMBL" id="UVF61674.1"/>
    </source>
</evidence>
<feature type="compositionally biased region" description="Low complexity" evidence="1">
    <location>
        <begin position="137"/>
        <end position="146"/>
    </location>
</feature>
<sequence>MADDNTTPSIQGEDTKPKRGKRVKTANGTEPGTDSSMVKFRFSGSPTSLFELTPEAGDTFVMTCTVQCTNGTHRKLGADGTFLEASFAVREVVIGRQTTLRDKGQTAVDDDEIAKESKEAESQLTLVPPAEADAAEAEQANAEQKAVSGVDDPFNPTTQA</sequence>
<keyword evidence="3" id="KW-1185">Reference proteome</keyword>
<evidence type="ECO:0000256" key="1">
    <source>
        <dbReference type="SAM" id="MobiDB-lite"/>
    </source>
</evidence>
<feature type="compositionally biased region" description="Polar residues" evidence="1">
    <location>
        <begin position="26"/>
        <end position="36"/>
    </location>
</feature>
<gene>
    <name evidence="2" type="primary">53</name>
    <name evidence="2" type="ORF">SEA_APUNK_53</name>
</gene>
<dbReference type="EMBL" id="ON755186">
    <property type="protein sequence ID" value="UVF61674.1"/>
    <property type="molecule type" value="Genomic_DNA"/>
</dbReference>
<organism evidence="2 3">
    <name type="scientific">Gordonia phage APunk</name>
    <dbReference type="NCBI Taxonomy" id="2926082"/>
    <lineage>
        <taxon>Viruses</taxon>
        <taxon>Duplodnaviria</taxon>
        <taxon>Heunggongvirae</taxon>
        <taxon>Uroviricota</taxon>
        <taxon>Caudoviricetes</taxon>
        <taxon>Stackebrandtviridae</taxon>
        <taxon>Schenleyvirinae</taxon>
        <taxon>Zitchvirus</taxon>
        <taxon>Zitchvirus apunk</taxon>
    </lineage>
</organism>
<feature type="compositionally biased region" description="Polar residues" evidence="1">
    <location>
        <begin position="1"/>
        <end position="12"/>
    </location>
</feature>
<dbReference type="Pfam" id="PF23785">
    <property type="entry name" value="DUF7171"/>
    <property type="match status" value="1"/>
</dbReference>
<dbReference type="InterPro" id="IPR055595">
    <property type="entry name" value="DUF7171"/>
</dbReference>
<reference evidence="2" key="1">
    <citation type="submission" date="2022-06" db="EMBL/GenBank/DDBJ databases">
        <authorList>
            <person name="Harrison M."/>
            <person name="Anderman E."/>
            <person name="Dini T."/>
            <person name="Eldabh K."/>
            <person name="Frino T."/>
            <person name="Milavec J."/>
            <person name="Profrock V."/>
            <person name="Qyshkollari T."/>
            <person name="Sayed A."/>
            <person name="Virtue R."/>
            <person name="Bieri S.M."/>
            <person name="Bultje S."/>
            <person name="Chang H."/>
            <person name="Harsh E."/>
            <person name="Harsh J."/>
            <person name="Kok S.K."/>
            <person name="Lacroix V.J."/>
            <person name="McCurdy J.B."/>
            <person name="Nguyen A.V."/>
            <person name="Pastoor E.C."/>
            <person name="Ribbe G.J."/>
            <person name="Schneider L.A."/>
            <person name="Schroeder J.E."/>
            <person name="Steen S.B."/>
            <person name="Stob E.J."/>
            <person name="Sytsema I.L."/>
            <person name="Timmer L.J."/>
            <person name="Tsurho V."/>
            <person name="Van B.A."/>
            <person name="Verhoeven A.R."/>
            <person name="Vroon N.G."/>
            <person name="Wan G."/>
            <person name="Woldt K.M."/>
            <person name="Wertz J.T."/>
            <person name="DeJong R.J."/>
            <person name="Delesalle V.A."/>
            <person name="Garlena R.A."/>
            <person name="Russell D.A."/>
            <person name="Jacobs-Sera D."/>
            <person name="Hatfull G.F."/>
        </authorList>
    </citation>
    <scope>NUCLEOTIDE SEQUENCE</scope>
</reference>
<protein>
    <submittedName>
        <fullName evidence="2">Uncharacterized protein</fullName>
    </submittedName>
</protein>
<feature type="region of interest" description="Disordered" evidence="1">
    <location>
        <begin position="103"/>
        <end position="160"/>
    </location>
</feature>
<accession>A0A976U9R1</accession>
<evidence type="ECO:0000313" key="3">
    <source>
        <dbReference type="Proteomes" id="UP001059489"/>
    </source>
</evidence>